<reference evidence="2 3" key="1">
    <citation type="journal article" date="2019" name="Int. J. Syst. Evol. Microbiol.">
        <title>The Global Catalogue of Microorganisms (GCM) 10K type strain sequencing project: providing services to taxonomists for standard genome sequencing and annotation.</title>
        <authorList>
            <consortium name="The Broad Institute Genomics Platform"/>
            <consortium name="The Broad Institute Genome Sequencing Center for Infectious Disease"/>
            <person name="Wu L."/>
            <person name="Ma J."/>
        </authorList>
    </citation>
    <scope>NUCLEOTIDE SEQUENCE [LARGE SCALE GENOMIC DNA]</scope>
    <source>
        <strain evidence="2 3">JCM 15910</strain>
    </source>
</reference>
<feature type="region of interest" description="Disordered" evidence="1">
    <location>
        <begin position="152"/>
        <end position="208"/>
    </location>
</feature>
<sequence length="241" mass="23858">MEASEGSKPSRYRTTRIALILGVLLIGFTRLEDRAILGIPGPGASAMAAMAIPPAEEVDDGSYADEPDAAVPIAKATRLPRNRVRRALRDRDFATIARRDGPVIAAPSDGAAAVPDPAGTAATEAFAAAPAAGPPVLALAAPALGPIANNVFSASTPPPGTTSSSSGGSSGGGTSSGGTTTSSGGTTSSSGGTTSSGGDPNQPPAVPEPATWLSLILGLFGVGMTMRLRRRRAGFQPAATA</sequence>
<keyword evidence="3" id="KW-1185">Reference proteome</keyword>
<gene>
    <name evidence="2" type="ORF">GCM10009115_05800</name>
</gene>
<evidence type="ECO:0000313" key="2">
    <source>
        <dbReference type="EMBL" id="GAA0861787.1"/>
    </source>
</evidence>
<proteinExistence type="predicted"/>
<organism evidence="2 3">
    <name type="scientific">Sphingopyxis soli</name>
    <dbReference type="NCBI Taxonomy" id="592051"/>
    <lineage>
        <taxon>Bacteria</taxon>
        <taxon>Pseudomonadati</taxon>
        <taxon>Pseudomonadota</taxon>
        <taxon>Alphaproteobacteria</taxon>
        <taxon>Sphingomonadales</taxon>
        <taxon>Sphingomonadaceae</taxon>
        <taxon>Sphingopyxis</taxon>
    </lineage>
</organism>
<name>A0ABN1LYR2_9SPHN</name>
<evidence type="ECO:0000313" key="3">
    <source>
        <dbReference type="Proteomes" id="UP001500738"/>
    </source>
</evidence>
<comment type="caution">
    <text evidence="2">The sequence shown here is derived from an EMBL/GenBank/DDBJ whole genome shotgun (WGS) entry which is preliminary data.</text>
</comment>
<accession>A0ABN1LYR2</accession>
<dbReference type="EMBL" id="BAAAFE010000003">
    <property type="protein sequence ID" value="GAA0861787.1"/>
    <property type="molecule type" value="Genomic_DNA"/>
</dbReference>
<dbReference type="InterPro" id="IPR013424">
    <property type="entry name" value="Ice-binding_C"/>
</dbReference>
<dbReference type="Proteomes" id="UP001500738">
    <property type="component" value="Unassembled WGS sequence"/>
</dbReference>
<evidence type="ECO:0008006" key="4">
    <source>
        <dbReference type="Google" id="ProtNLM"/>
    </source>
</evidence>
<protein>
    <recommendedName>
        <fullName evidence="4">PEP-CTERM protein-sorting domain-containing protein</fullName>
    </recommendedName>
</protein>
<evidence type="ECO:0000256" key="1">
    <source>
        <dbReference type="SAM" id="MobiDB-lite"/>
    </source>
</evidence>
<dbReference type="NCBIfam" id="TIGR02595">
    <property type="entry name" value="PEP_CTERM"/>
    <property type="match status" value="1"/>
</dbReference>
<dbReference type="RefSeq" id="WP_215352971.1">
    <property type="nucleotide sequence ID" value="NZ_BAAAFE010000003.1"/>
</dbReference>
<feature type="compositionally biased region" description="Low complexity" evidence="1">
    <location>
        <begin position="177"/>
        <end position="198"/>
    </location>
</feature>